<dbReference type="STRING" id="1286106.MPL1_03613"/>
<keyword evidence="4" id="KW-1134">Transmembrane beta strand</keyword>
<keyword evidence="6" id="KW-0472">Membrane</keyword>
<dbReference type="eggNOG" id="COG1538">
    <property type="taxonomic scope" value="Bacteria"/>
</dbReference>
<feature type="chain" id="PRO_5004082913" evidence="8">
    <location>
        <begin position="22"/>
        <end position="438"/>
    </location>
</feature>
<evidence type="ECO:0000313" key="10">
    <source>
        <dbReference type="Proteomes" id="UP000012019"/>
    </source>
</evidence>
<dbReference type="GO" id="GO:0015288">
    <property type="term" value="F:porin activity"/>
    <property type="evidence" value="ECO:0007669"/>
    <property type="project" value="TreeGrafter"/>
</dbReference>
<dbReference type="PANTHER" id="PTHR30026:SF20">
    <property type="entry name" value="OUTER MEMBRANE PROTEIN TOLC"/>
    <property type="match status" value="1"/>
</dbReference>
<evidence type="ECO:0000256" key="2">
    <source>
        <dbReference type="ARBA" id="ARBA00007613"/>
    </source>
</evidence>
<feature type="signal peptide" evidence="8">
    <location>
        <begin position="1"/>
        <end position="21"/>
    </location>
</feature>
<reference evidence="9 10" key="1">
    <citation type="journal article" date="2013" name="Genome Announc.">
        <title>Draft Genome Sequence of Methylophaga lonarensis MPLT, a Haloalkaliphilic (Non-Methane-Utilizing) Methylotroph.</title>
        <authorList>
            <person name="Shetty S.A."/>
            <person name="Marathe N.P."/>
            <person name="Munot H."/>
            <person name="Antony C.P."/>
            <person name="Dhotre D.P."/>
            <person name="Murrell J.C."/>
            <person name="Shouche Y.S."/>
        </authorList>
    </citation>
    <scope>NUCLEOTIDE SEQUENCE [LARGE SCALE GENOMIC DNA]</scope>
    <source>
        <strain evidence="9 10">MPL</strain>
    </source>
</reference>
<dbReference type="PATRIC" id="fig|1286106.3.peg.723"/>
<dbReference type="PANTHER" id="PTHR30026">
    <property type="entry name" value="OUTER MEMBRANE PROTEIN TOLC"/>
    <property type="match status" value="1"/>
</dbReference>
<dbReference type="RefSeq" id="WP_009725751.1">
    <property type="nucleotide sequence ID" value="NZ_APHR01000015.1"/>
</dbReference>
<keyword evidence="5" id="KW-0812">Transmembrane</keyword>
<keyword evidence="10" id="KW-1185">Reference proteome</keyword>
<comment type="subcellular location">
    <subcellularLocation>
        <location evidence="1">Cell outer membrane</location>
    </subcellularLocation>
</comment>
<dbReference type="Pfam" id="PF02321">
    <property type="entry name" value="OEP"/>
    <property type="match status" value="2"/>
</dbReference>
<dbReference type="NCBIfam" id="TIGR01844">
    <property type="entry name" value="type_I_sec_TolC"/>
    <property type="match status" value="1"/>
</dbReference>
<dbReference type="Proteomes" id="UP000012019">
    <property type="component" value="Unassembled WGS sequence"/>
</dbReference>
<organism evidence="9 10">
    <name type="scientific">Methylophaga lonarensis MPL</name>
    <dbReference type="NCBI Taxonomy" id="1286106"/>
    <lineage>
        <taxon>Bacteria</taxon>
        <taxon>Pseudomonadati</taxon>
        <taxon>Pseudomonadota</taxon>
        <taxon>Gammaproteobacteria</taxon>
        <taxon>Thiotrichales</taxon>
        <taxon>Piscirickettsiaceae</taxon>
        <taxon>Methylophaga</taxon>
    </lineage>
</organism>
<dbReference type="GO" id="GO:1990281">
    <property type="term" value="C:efflux pump complex"/>
    <property type="evidence" value="ECO:0007669"/>
    <property type="project" value="TreeGrafter"/>
</dbReference>
<comment type="caution">
    <text evidence="9">The sequence shown here is derived from an EMBL/GenBank/DDBJ whole genome shotgun (WGS) entry which is preliminary data.</text>
</comment>
<keyword evidence="3" id="KW-0813">Transport</keyword>
<gene>
    <name evidence="9" type="ORF">MPL1_03613</name>
</gene>
<dbReference type="OrthoDB" id="9813458at2"/>
<name>M7PIS7_9GAMM</name>
<comment type="similarity">
    <text evidence="2">Belongs to the outer membrane factor (OMF) (TC 1.B.17) family.</text>
</comment>
<evidence type="ECO:0000256" key="8">
    <source>
        <dbReference type="SAM" id="SignalP"/>
    </source>
</evidence>
<protein>
    <submittedName>
        <fullName evidence="9">Type I secretion outer membrane protein, TolC</fullName>
    </submittedName>
</protein>
<dbReference type="AlphaFoldDB" id="M7PIS7"/>
<evidence type="ECO:0000256" key="5">
    <source>
        <dbReference type="ARBA" id="ARBA00022692"/>
    </source>
</evidence>
<evidence type="ECO:0000313" key="9">
    <source>
        <dbReference type="EMBL" id="EMR13770.1"/>
    </source>
</evidence>
<dbReference type="InterPro" id="IPR010130">
    <property type="entry name" value="T1SS_OMP_TolC"/>
</dbReference>
<dbReference type="SUPFAM" id="SSF56954">
    <property type="entry name" value="Outer membrane efflux proteins (OEP)"/>
    <property type="match status" value="1"/>
</dbReference>
<evidence type="ECO:0000256" key="3">
    <source>
        <dbReference type="ARBA" id="ARBA00022448"/>
    </source>
</evidence>
<dbReference type="GO" id="GO:0009279">
    <property type="term" value="C:cell outer membrane"/>
    <property type="evidence" value="ECO:0007669"/>
    <property type="project" value="UniProtKB-SubCell"/>
</dbReference>
<evidence type="ECO:0000256" key="4">
    <source>
        <dbReference type="ARBA" id="ARBA00022452"/>
    </source>
</evidence>
<dbReference type="EMBL" id="APHR01000015">
    <property type="protein sequence ID" value="EMR13770.1"/>
    <property type="molecule type" value="Genomic_DNA"/>
</dbReference>
<evidence type="ECO:0000256" key="1">
    <source>
        <dbReference type="ARBA" id="ARBA00004442"/>
    </source>
</evidence>
<evidence type="ECO:0000256" key="6">
    <source>
        <dbReference type="ARBA" id="ARBA00023136"/>
    </source>
</evidence>
<evidence type="ECO:0000256" key="7">
    <source>
        <dbReference type="ARBA" id="ARBA00023237"/>
    </source>
</evidence>
<proteinExistence type="inferred from homology"/>
<accession>M7PIS7</accession>
<dbReference type="InterPro" id="IPR051906">
    <property type="entry name" value="TolC-like"/>
</dbReference>
<keyword evidence="7" id="KW-0998">Cell outer membrane</keyword>
<dbReference type="InterPro" id="IPR003423">
    <property type="entry name" value="OMP_efflux"/>
</dbReference>
<dbReference type="Gene3D" id="1.20.1600.10">
    <property type="entry name" value="Outer membrane efflux proteins (OEP)"/>
    <property type="match status" value="1"/>
</dbReference>
<dbReference type="GO" id="GO:0015562">
    <property type="term" value="F:efflux transmembrane transporter activity"/>
    <property type="evidence" value="ECO:0007669"/>
    <property type="project" value="InterPro"/>
</dbReference>
<sequence>MQRLLQAVLLCTGLLSPALSANNLIEVYELALQSDPQLMAEAASRRATGELKDQARAGFLPEINLSASTNRIWQDTSSQNFGGRRNYNDRGYTLSLVQPLYRRENFVFSEQADIAIEGADASFVLAEQTLLVRVAERYFDVLGREDDLTFAVAEREAIAKQLEQAEQRFEVGLATITDVTEAQAAFDIANAAVIAAENELVNSRELLRETTGVYHELLASLQDDSPLVSPEPADINQWSEVAITTNPALRVARSNVNIARNNIQLQRSGHYPSVDAVARKDYSFQSDNNISGSTRTNQELVGIQFNLPIYAGGAVSSRTREAGHRLDESMQNEEEIRRIIMRETRAAFNNVMSGISRVQALKQAVVSNEKALESTEAGFEVGTRTTVDVLNARRELFSARRDYAQSRYDYIVNSLRLKQAAGIVTVDDLYQINQWLMQ</sequence>
<keyword evidence="8" id="KW-0732">Signal</keyword>